<keyword evidence="8" id="KW-1185">Reference proteome</keyword>
<dbReference type="GO" id="GO:0016787">
    <property type="term" value="F:hydrolase activity"/>
    <property type="evidence" value="ECO:0007669"/>
    <property type="project" value="UniProtKB-KW"/>
</dbReference>
<dbReference type="SUPFAM" id="SSF52980">
    <property type="entry name" value="Restriction endonuclease-like"/>
    <property type="match status" value="1"/>
</dbReference>
<evidence type="ECO:0000313" key="7">
    <source>
        <dbReference type="EMBL" id="RAI01792.1"/>
    </source>
</evidence>
<dbReference type="InterPro" id="IPR011335">
    <property type="entry name" value="Restrct_endonuc-II-like"/>
</dbReference>
<comment type="caution">
    <text evidence="7">The sequence shown here is derived from an EMBL/GenBank/DDBJ whole genome shotgun (WGS) entry which is preliminary data.</text>
</comment>
<dbReference type="OrthoDB" id="9801520at2"/>
<dbReference type="GO" id="GO:0004519">
    <property type="term" value="F:endonuclease activity"/>
    <property type="evidence" value="ECO:0007669"/>
    <property type="project" value="UniProtKB-KW"/>
</dbReference>
<keyword evidence="4" id="KW-0378">Hydrolase</keyword>
<comment type="similarity">
    <text evidence="6">Belongs to the Vsr family.</text>
</comment>
<evidence type="ECO:0000256" key="3">
    <source>
        <dbReference type="ARBA" id="ARBA00022763"/>
    </source>
</evidence>
<evidence type="ECO:0000256" key="4">
    <source>
        <dbReference type="ARBA" id="ARBA00022801"/>
    </source>
</evidence>
<reference evidence="7 8" key="1">
    <citation type="submission" date="2018-05" db="EMBL/GenBank/DDBJ databases">
        <title>Acuticoccus sediminis sp. nov., isolated from deep-sea sediment of Indian Ocean.</title>
        <authorList>
            <person name="Liu X."/>
            <person name="Lai Q."/>
            <person name="Du Y."/>
            <person name="Sun F."/>
            <person name="Zhang X."/>
            <person name="Wang S."/>
            <person name="Shao Z."/>
        </authorList>
    </citation>
    <scope>NUCLEOTIDE SEQUENCE [LARGE SCALE GENOMIC DNA]</scope>
    <source>
        <strain evidence="7 8">PTG4-2</strain>
    </source>
</reference>
<evidence type="ECO:0000256" key="5">
    <source>
        <dbReference type="ARBA" id="ARBA00023204"/>
    </source>
</evidence>
<dbReference type="Gene3D" id="3.40.960.10">
    <property type="entry name" value="VSR Endonuclease"/>
    <property type="match status" value="1"/>
</dbReference>
<organism evidence="7 8">
    <name type="scientific">Acuticoccus sediminis</name>
    <dbReference type="NCBI Taxonomy" id="2184697"/>
    <lineage>
        <taxon>Bacteria</taxon>
        <taxon>Pseudomonadati</taxon>
        <taxon>Pseudomonadota</taxon>
        <taxon>Alphaproteobacteria</taxon>
        <taxon>Hyphomicrobiales</taxon>
        <taxon>Amorphaceae</taxon>
        <taxon>Acuticoccus</taxon>
    </lineage>
</organism>
<dbReference type="EMBL" id="QHHQ01000002">
    <property type="protein sequence ID" value="RAI01792.1"/>
    <property type="molecule type" value="Genomic_DNA"/>
</dbReference>
<keyword evidence="5" id="KW-0234">DNA repair</keyword>
<protein>
    <submittedName>
        <fullName evidence="7">Very short patch repair endonuclease</fullName>
    </submittedName>
</protein>
<evidence type="ECO:0000256" key="2">
    <source>
        <dbReference type="ARBA" id="ARBA00022759"/>
    </source>
</evidence>
<evidence type="ECO:0000313" key="8">
    <source>
        <dbReference type="Proteomes" id="UP000249590"/>
    </source>
</evidence>
<dbReference type="AlphaFoldDB" id="A0A8B2NWR5"/>
<evidence type="ECO:0000256" key="1">
    <source>
        <dbReference type="ARBA" id="ARBA00022722"/>
    </source>
</evidence>
<keyword evidence="1" id="KW-0540">Nuclease</keyword>
<dbReference type="Proteomes" id="UP000249590">
    <property type="component" value="Unassembled WGS sequence"/>
</dbReference>
<accession>A0A8B2NWR5</accession>
<proteinExistence type="inferred from homology"/>
<dbReference type="InterPro" id="IPR004603">
    <property type="entry name" value="DNA_mismatch_endonuc_vsr"/>
</dbReference>
<dbReference type="RefSeq" id="WP_111344925.1">
    <property type="nucleotide sequence ID" value="NZ_JAIWKD010000002.1"/>
</dbReference>
<evidence type="ECO:0000256" key="6">
    <source>
        <dbReference type="ARBA" id="ARBA00029466"/>
    </source>
</evidence>
<name>A0A8B2NWR5_9HYPH</name>
<keyword evidence="3" id="KW-0227">DNA damage</keyword>
<dbReference type="GO" id="GO:0006298">
    <property type="term" value="P:mismatch repair"/>
    <property type="evidence" value="ECO:0007669"/>
    <property type="project" value="InterPro"/>
</dbReference>
<sequence length="126" mass="13171">MNTTSGHRDAVRRIRRLLHAAGYRFRTRAADLPGTPDIVVSGRRCVVLVRDCAAEPDGAPGCSVCGRSGVRGSGPERWQGAPGPDGKADLEAGGWTVLVLTTCEAGDPSLEARLEAALGPPPGRSR</sequence>
<gene>
    <name evidence="7" type="ORF">DLJ53_10320</name>
</gene>
<keyword evidence="2 7" id="KW-0255">Endonuclease</keyword>
<dbReference type="Pfam" id="PF03852">
    <property type="entry name" value="Vsr"/>
    <property type="match status" value="1"/>
</dbReference>